<dbReference type="GO" id="GO:0016787">
    <property type="term" value="F:hydrolase activity"/>
    <property type="evidence" value="ECO:0007669"/>
    <property type="project" value="UniProtKB-KW"/>
</dbReference>
<organism evidence="7">
    <name type="scientific">marine sediment metagenome</name>
    <dbReference type="NCBI Taxonomy" id="412755"/>
    <lineage>
        <taxon>unclassified sequences</taxon>
        <taxon>metagenomes</taxon>
        <taxon>ecological metagenomes</taxon>
    </lineage>
</organism>
<evidence type="ECO:0000259" key="6">
    <source>
        <dbReference type="Pfam" id="PF00753"/>
    </source>
</evidence>
<sequence length="219" mass="24414">YIKGDGKNIIVDTGCPIETVRKHRPNCKEIRTFEDALKSVDLTPERIDVVIQTQLHYDHCGNTYKCKNAEIIVQKKELEFGLAPHPVMAGLYDKEMFSRLKFNIVNGDTEVDKGIHLLFVPGHSPGTQAVAVDTAEGTAIISGFCCTMDTFVMPKKISGYTVKGVDQLEIMWPVRTPGIHVDPLQAFDSALRVKGLADILIPQHDPMFEKIKRIPGNNK</sequence>
<feature type="non-terminal residue" evidence="7">
    <location>
        <position position="1"/>
    </location>
</feature>
<evidence type="ECO:0000256" key="4">
    <source>
        <dbReference type="ARBA" id="ARBA00022801"/>
    </source>
</evidence>
<evidence type="ECO:0000256" key="3">
    <source>
        <dbReference type="ARBA" id="ARBA00022723"/>
    </source>
</evidence>
<comment type="cofactor">
    <cofactor evidence="1">
        <name>Zn(2+)</name>
        <dbReference type="ChEBI" id="CHEBI:29105"/>
    </cofactor>
</comment>
<evidence type="ECO:0000256" key="1">
    <source>
        <dbReference type="ARBA" id="ARBA00001947"/>
    </source>
</evidence>
<dbReference type="GO" id="GO:0046872">
    <property type="term" value="F:metal ion binding"/>
    <property type="evidence" value="ECO:0007669"/>
    <property type="project" value="UniProtKB-KW"/>
</dbReference>
<comment type="caution">
    <text evidence="7">The sequence shown here is derived from an EMBL/GenBank/DDBJ whole genome shotgun (WGS) entry which is preliminary data.</text>
</comment>
<dbReference type="InterPro" id="IPR001279">
    <property type="entry name" value="Metallo-B-lactamas"/>
</dbReference>
<evidence type="ECO:0000256" key="5">
    <source>
        <dbReference type="ARBA" id="ARBA00022833"/>
    </source>
</evidence>
<dbReference type="Pfam" id="PF00753">
    <property type="entry name" value="Lactamase_B"/>
    <property type="match status" value="1"/>
</dbReference>
<feature type="domain" description="Metallo-beta-lactamase" evidence="6">
    <location>
        <begin position="2"/>
        <end position="143"/>
    </location>
</feature>
<keyword evidence="4" id="KW-0378">Hydrolase</keyword>
<evidence type="ECO:0000313" key="7">
    <source>
        <dbReference type="EMBL" id="GAH66144.1"/>
    </source>
</evidence>
<dbReference type="InterPro" id="IPR051013">
    <property type="entry name" value="MBL_superfamily_lactonases"/>
</dbReference>
<dbReference type="SUPFAM" id="SSF56281">
    <property type="entry name" value="Metallo-hydrolase/oxidoreductase"/>
    <property type="match status" value="1"/>
</dbReference>
<gene>
    <name evidence="7" type="ORF">S03H2_52463</name>
</gene>
<dbReference type="PANTHER" id="PTHR42978">
    <property type="entry name" value="QUORUM-QUENCHING LACTONASE YTNP-RELATED-RELATED"/>
    <property type="match status" value="1"/>
</dbReference>
<dbReference type="Gene3D" id="3.60.15.10">
    <property type="entry name" value="Ribonuclease Z/Hydroxyacylglutathione hydrolase-like"/>
    <property type="match status" value="1"/>
</dbReference>
<accession>X1IJ52</accession>
<keyword evidence="3" id="KW-0479">Metal-binding</keyword>
<reference evidence="7" key="1">
    <citation type="journal article" date="2014" name="Front. Microbiol.">
        <title>High frequency of phylogenetically diverse reductive dehalogenase-homologous genes in deep subseafloor sedimentary metagenomes.</title>
        <authorList>
            <person name="Kawai M."/>
            <person name="Futagami T."/>
            <person name="Toyoda A."/>
            <person name="Takaki Y."/>
            <person name="Nishi S."/>
            <person name="Hori S."/>
            <person name="Arai W."/>
            <person name="Tsubouchi T."/>
            <person name="Morono Y."/>
            <person name="Uchiyama I."/>
            <person name="Ito T."/>
            <person name="Fujiyama A."/>
            <person name="Inagaki F."/>
            <person name="Takami H."/>
        </authorList>
    </citation>
    <scope>NUCLEOTIDE SEQUENCE</scope>
    <source>
        <strain evidence="7">Expedition CK06-06</strain>
    </source>
</reference>
<dbReference type="InterPro" id="IPR036866">
    <property type="entry name" value="RibonucZ/Hydroxyglut_hydro"/>
</dbReference>
<protein>
    <recommendedName>
        <fullName evidence="6">Metallo-beta-lactamase domain-containing protein</fullName>
    </recommendedName>
</protein>
<name>X1IJ52_9ZZZZ</name>
<dbReference type="AlphaFoldDB" id="X1IJ52"/>
<dbReference type="EMBL" id="BARU01033325">
    <property type="protein sequence ID" value="GAH66144.1"/>
    <property type="molecule type" value="Genomic_DNA"/>
</dbReference>
<comment type="similarity">
    <text evidence="2">Belongs to the metallo-beta-lactamase superfamily.</text>
</comment>
<dbReference type="PANTHER" id="PTHR42978:SF7">
    <property type="entry name" value="METALLO-HYDROLASE RV2300C-RELATED"/>
    <property type="match status" value="1"/>
</dbReference>
<proteinExistence type="inferred from homology"/>
<evidence type="ECO:0000256" key="2">
    <source>
        <dbReference type="ARBA" id="ARBA00007749"/>
    </source>
</evidence>
<keyword evidence="5" id="KW-0862">Zinc</keyword>
<dbReference type="CDD" id="cd07729">
    <property type="entry name" value="AHL_lactonase_MBL-fold"/>
    <property type="match status" value="1"/>
</dbReference>